<keyword evidence="2" id="KW-0238">DNA-binding</keyword>
<dbReference type="GO" id="GO:0003700">
    <property type="term" value="F:DNA-binding transcription factor activity"/>
    <property type="evidence" value="ECO:0007669"/>
    <property type="project" value="InterPro"/>
</dbReference>
<dbReference type="GO" id="GO:0043565">
    <property type="term" value="F:sequence-specific DNA binding"/>
    <property type="evidence" value="ECO:0007669"/>
    <property type="project" value="InterPro"/>
</dbReference>
<dbReference type="InterPro" id="IPR020449">
    <property type="entry name" value="Tscrpt_reg_AraC-type_HTH"/>
</dbReference>
<dbReference type="SMART" id="SM00342">
    <property type="entry name" value="HTH_ARAC"/>
    <property type="match status" value="1"/>
</dbReference>
<dbReference type="PANTHER" id="PTHR47893">
    <property type="entry name" value="REGULATORY PROTEIN PCHR"/>
    <property type="match status" value="1"/>
</dbReference>
<keyword evidence="1" id="KW-0805">Transcription regulation</keyword>
<evidence type="ECO:0000256" key="1">
    <source>
        <dbReference type="ARBA" id="ARBA00023015"/>
    </source>
</evidence>
<accession>A0A3Q9FPB1</accession>
<keyword evidence="6" id="KW-1185">Reference proteome</keyword>
<dbReference type="InterPro" id="IPR053142">
    <property type="entry name" value="PchR_regulatory_protein"/>
</dbReference>
<organism evidence="5 6">
    <name type="scientific">Flammeovirga pectinis</name>
    <dbReference type="NCBI Taxonomy" id="2494373"/>
    <lineage>
        <taxon>Bacteria</taxon>
        <taxon>Pseudomonadati</taxon>
        <taxon>Bacteroidota</taxon>
        <taxon>Cytophagia</taxon>
        <taxon>Cytophagales</taxon>
        <taxon>Flammeovirgaceae</taxon>
        <taxon>Flammeovirga</taxon>
    </lineage>
</organism>
<dbReference type="Proteomes" id="UP000267268">
    <property type="component" value="Chromosome 1"/>
</dbReference>
<proteinExistence type="predicted"/>
<dbReference type="PROSITE" id="PS01124">
    <property type="entry name" value="HTH_ARAC_FAMILY_2"/>
    <property type="match status" value="1"/>
</dbReference>
<evidence type="ECO:0000313" key="5">
    <source>
        <dbReference type="EMBL" id="AZQ61700.1"/>
    </source>
</evidence>
<dbReference type="Pfam" id="PF12833">
    <property type="entry name" value="HTH_18"/>
    <property type="match status" value="1"/>
</dbReference>
<dbReference type="KEGG" id="fll:EI427_05470"/>
<evidence type="ECO:0000313" key="6">
    <source>
        <dbReference type="Proteomes" id="UP000267268"/>
    </source>
</evidence>
<sequence length="323" mass="37809">MKNIKVSHLNNPLADISKDLELPLQANGSLIIPSYLGEGKFIQIEVTKGLKILYGDYYFNMDVSFQREAKSISPSPLLNAIFQITSLPIPRIKIKNDKISNNVIYYNHLFDYQIFIPAYTPSKFLQILITEEYINEALSKYAIDYSTYFDKIFNERWSTISPFTLEMQKLVSTIHHNENKGFQLAYFHLTIQRLFFLTTEELINNMRQQETKKPIINGDLIIIYKLKNLLQSQDEVDTSLNDICQRFPISERKLQRDFKTIVGCSMMEFRKMKRLEQAYTMIKEGKYTISEIVFKVGYNSNSHFTHSFKNYFGFIPSDVKNIV</sequence>
<dbReference type="Gene3D" id="1.10.10.60">
    <property type="entry name" value="Homeodomain-like"/>
    <property type="match status" value="1"/>
</dbReference>
<dbReference type="InterPro" id="IPR009057">
    <property type="entry name" value="Homeodomain-like_sf"/>
</dbReference>
<dbReference type="OrthoDB" id="1156172at2"/>
<dbReference type="RefSeq" id="WP_126612462.1">
    <property type="nucleotide sequence ID" value="NZ_CP034562.1"/>
</dbReference>
<reference evidence="5 6" key="1">
    <citation type="submission" date="2018-12" db="EMBL/GenBank/DDBJ databases">
        <title>Flammeovirga pectinis sp. nov., isolated from the gut of the Korean scallop, Patinopecten yessoensis.</title>
        <authorList>
            <person name="Bae J.-W."/>
            <person name="Jeong Y.-S."/>
            <person name="Kang W."/>
        </authorList>
    </citation>
    <scope>NUCLEOTIDE SEQUENCE [LARGE SCALE GENOMIC DNA]</scope>
    <source>
        <strain evidence="5 6">L12M1</strain>
    </source>
</reference>
<dbReference type="PRINTS" id="PR00032">
    <property type="entry name" value="HTHARAC"/>
</dbReference>
<dbReference type="PANTHER" id="PTHR47893:SF1">
    <property type="entry name" value="REGULATORY PROTEIN PCHR"/>
    <property type="match status" value="1"/>
</dbReference>
<keyword evidence="3" id="KW-0804">Transcription</keyword>
<dbReference type="InterPro" id="IPR018060">
    <property type="entry name" value="HTH_AraC"/>
</dbReference>
<evidence type="ECO:0000259" key="4">
    <source>
        <dbReference type="PROSITE" id="PS01124"/>
    </source>
</evidence>
<evidence type="ECO:0000256" key="2">
    <source>
        <dbReference type="ARBA" id="ARBA00023125"/>
    </source>
</evidence>
<evidence type="ECO:0000256" key="3">
    <source>
        <dbReference type="ARBA" id="ARBA00023163"/>
    </source>
</evidence>
<feature type="domain" description="HTH araC/xylS-type" evidence="4">
    <location>
        <begin position="224"/>
        <end position="322"/>
    </location>
</feature>
<protein>
    <submittedName>
        <fullName evidence="5">AraC family transcriptional regulator</fullName>
    </submittedName>
</protein>
<dbReference type="EMBL" id="CP034562">
    <property type="protein sequence ID" value="AZQ61700.1"/>
    <property type="molecule type" value="Genomic_DNA"/>
</dbReference>
<dbReference type="AlphaFoldDB" id="A0A3Q9FPB1"/>
<dbReference type="SUPFAM" id="SSF46689">
    <property type="entry name" value="Homeodomain-like"/>
    <property type="match status" value="1"/>
</dbReference>
<name>A0A3Q9FPB1_9BACT</name>
<gene>
    <name evidence="5" type="ORF">EI427_05470</name>
</gene>